<dbReference type="STRING" id="1051890.A0A3N4M1I7"/>
<protein>
    <recommendedName>
        <fullName evidence="3">Nephrocystin 3-like N-terminal domain-containing protein</fullName>
    </recommendedName>
</protein>
<dbReference type="Pfam" id="PF24883">
    <property type="entry name" value="NPHP3_N"/>
    <property type="match status" value="1"/>
</dbReference>
<evidence type="ECO:0000256" key="1">
    <source>
        <dbReference type="ARBA" id="ARBA00022737"/>
    </source>
</evidence>
<evidence type="ECO:0000313" key="4">
    <source>
        <dbReference type="EMBL" id="RPB27788.1"/>
    </source>
</evidence>
<dbReference type="OrthoDB" id="7464126at2759"/>
<dbReference type="PANTHER" id="PTHR10039:SF16">
    <property type="entry name" value="GPI INOSITOL-DEACYLASE"/>
    <property type="match status" value="1"/>
</dbReference>
<reference evidence="4 5" key="1">
    <citation type="journal article" date="2018" name="Nat. Ecol. Evol.">
        <title>Pezizomycetes genomes reveal the molecular basis of ectomycorrhizal truffle lifestyle.</title>
        <authorList>
            <person name="Murat C."/>
            <person name="Payen T."/>
            <person name="Noel B."/>
            <person name="Kuo A."/>
            <person name="Morin E."/>
            <person name="Chen J."/>
            <person name="Kohler A."/>
            <person name="Krizsan K."/>
            <person name="Balestrini R."/>
            <person name="Da Silva C."/>
            <person name="Montanini B."/>
            <person name="Hainaut M."/>
            <person name="Levati E."/>
            <person name="Barry K.W."/>
            <person name="Belfiori B."/>
            <person name="Cichocki N."/>
            <person name="Clum A."/>
            <person name="Dockter R.B."/>
            <person name="Fauchery L."/>
            <person name="Guy J."/>
            <person name="Iotti M."/>
            <person name="Le Tacon F."/>
            <person name="Lindquist E.A."/>
            <person name="Lipzen A."/>
            <person name="Malagnac F."/>
            <person name="Mello A."/>
            <person name="Molinier V."/>
            <person name="Miyauchi S."/>
            <person name="Poulain J."/>
            <person name="Riccioni C."/>
            <person name="Rubini A."/>
            <person name="Sitrit Y."/>
            <person name="Splivallo R."/>
            <person name="Traeger S."/>
            <person name="Wang M."/>
            <person name="Zifcakova L."/>
            <person name="Wipf D."/>
            <person name="Zambonelli A."/>
            <person name="Paolocci F."/>
            <person name="Nowrousian M."/>
            <person name="Ottonello S."/>
            <person name="Baldrian P."/>
            <person name="Spatafora J.W."/>
            <person name="Henrissat B."/>
            <person name="Nagy L.G."/>
            <person name="Aury J.M."/>
            <person name="Wincker P."/>
            <person name="Grigoriev I.V."/>
            <person name="Bonfante P."/>
            <person name="Martin F.M."/>
        </authorList>
    </citation>
    <scope>NUCLEOTIDE SEQUENCE [LARGE SCALE GENOMIC DNA]</scope>
    <source>
        <strain evidence="4 5">ATCC MYA-4762</strain>
    </source>
</reference>
<name>A0A3N4M1I7_9PEZI</name>
<feature type="non-terminal residue" evidence="4">
    <location>
        <position position="763"/>
    </location>
</feature>
<evidence type="ECO:0000256" key="2">
    <source>
        <dbReference type="SAM" id="MobiDB-lite"/>
    </source>
</evidence>
<keyword evidence="5" id="KW-1185">Reference proteome</keyword>
<dbReference type="AlphaFoldDB" id="A0A3N4M1I7"/>
<dbReference type="InParanoid" id="A0A3N4M1I7"/>
<feature type="domain" description="Nephrocystin 3-like N-terminal" evidence="3">
    <location>
        <begin position="346"/>
        <end position="525"/>
    </location>
</feature>
<dbReference type="EMBL" id="ML121530">
    <property type="protein sequence ID" value="RPB27788.1"/>
    <property type="molecule type" value="Genomic_DNA"/>
</dbReference>
<organism evidence="4 5">
    <name type="scientific">Terfezia boudieri ATCC MYA-4762</name>
    <dbReference type="NCBI Taxonomy" id="1051890"/>
    <lineage>
        <taxon>Eukaryota</taxon>
        <taxon>Fungi</taxon>
        <taxon>Dikarya</taxon>
        <taxon>Ascomycota</taxon>
        <taxon>Pezizomycotina</taxon>
        <taxon>Pezizomycetes</taxon>
        <taxon>Pezizales</taxon>
        <taxon>Pezizaceae</taxon>
        <taxon>Terfezia</taxon>
    </lineage>
</organism>
<evidence type="ECO:0000259" key="3">
    <source>
        <dbReference type="Pfam" id="PF24883"/>
    </source>
</evidence>
<keyword evidence="1" id="KW-0677">Repeat</keyword>
<dbReference type="InterPro" id="IPR056884">
    <property type="entry name" value="NPHP3-like_N"/>
</dbReference>
<dbReference type="PANTHER" id="PTHR10039">
    <property type="entry name" value="AMELOGENIN"/>
    <property type="match status" value="1"/>
</dbReference>
<sequence length="763" mass="86472">MSRFLGLGRSEESSPQSNHPATTPRVRKRDRLFPFLKPNSPSTPPNPSSPSLQLAVDPGVDGRSNDLWAKAYHKAPDKLKQHLAANLNNPDILQDVLQRAIQAKEANVAKQLKLKWGDREFDLQETADRLVRWITKFMQVGDIAVQYDPVHAALPWAGVRFVLLLVVGQQEKLAAAIVGMERVSVLIGRCAIYEQLYLTDDTPKNAKEATDNLRQALVTLYTAILQALCRFIRVFQGKLIDKLKIPESTFAEISAIDEPESAVNSAVAAVENYYHSAAREHNKEEFHKLQELLKVFMPVISRIDKNLYKLYKEIEDNKRITVLQWFSTVPYQKHHNLACEGRVEHTGTWLFTRKEFISWEDSKTPATLWLHGIPEAGKTKLVSSAIEHLGRPTGRVQFDKVAFFYCKRDEADRRDREKVLRSLIKQLACPPTPSDSIETAGHARICADALEAYNRAQKDPSPHCQLNFEASLNLFGLLIECFKHPAVLLDALDECSEEVRGQLLRGLLSVIKKAKRPFKVLISSRHNLDIENYLRDLPHVCIEARDNAQDIENYVRQQLISRVEDKRLLQGNVSEEPSKCIEEVILRGANGMFLWVDWQLRDLCKLMRESDIRTRLGKLPKGLTGVYNEIISSIKSQPDCNLSLATNALKWMLVSKRPLTPTELVAAAELNPPRSISAHNVPATSEVSTLGVEVLIHSCEGLLLLDKQLDIVRFSHLSVQEYLETRNEIWDVNIIDVQLFVSECCLWTLQSPLDLPLYEYAAS</sequence>
<gene>
    <name evidence="4" type="ORF">L211DRAFT_802384</name>
</gene>
<accession>A0A3N4M1I7</accession>
<dbReference type="Proteomes" id="UP000267821">
    <property type="component" value="Unassembled WGS sequence"/>
</dbReference>
<dbReference type="Gene3D" id="3.40.50.300">
    <property type="entry name" value="P-loop containing nucleotide triphosphate hydrolases"/>
    <property type="match status" value="1"/>
</dbReference>
<evidence type="ECO:0000313" key="5">
    <source>
        <dbReference type="Proteomes" id="UP000267821"/>
    </source>
</evidence>
<dbReference type="InterPro" id="IPR027417">
    <property type="entry name" value="P-loop_NTPase"/>
</dbReference>
<proteinExistence type="predicted"/>
<feature type="region of interest" description="Disordered" evidence="2">
    <location>
        <begin position="1"/>
        <end position="57"/>
    </location>
</feature>